<dbReference type="GO" id="GO:0006412">
    <property type="term" value="P:translation"/>
    <property type="evidence" value="ECO:0007669"/>
    <property type="project" value="UniProtKB-UniRule"/>
</dbReference>
<dbReference type="Pfam" id="PF01632">
    <property type="entry name" value="Ribosomal_L35p"/>
    <property type="match status" value="1"/>
</dbReference>
<comment type="similarity">
    <text evidence="1 5 6">Belongs to the bacterial ribosomal protein bL35 family.</text>
</comment>
<keyword evidence="3 5" id="KW-0687">Ribonucleoprotein</keyword>
<accession>A0A1M6KI67</accession>
<keyword evidence="2 5" id="KW-0689">Ribosomal protein</keyword>
<dbReference type="PANTHER" id="PTHR33343">
    <property type="entry name" value="54S RIBOSOMAL PROTEIN BL35M"/>
    <property type="match status" value="1"/>
</dbReference>
<dbReference type="Gene3D" id="4.10.410.60">
    <property type="match status" value="1"/>
</dbReference>
<feature type="compositionally biased region" description="Basic residues" evidence="7">
    <location>
        <begin position="11"/>
        <end position="26"/>
    </location>
</feature>
<proteinExistence type="inferred from homology"/>
<evidence type="ECO:0000313" key="9">
    <source>
        <dbReference type="Proteomes" id="UP000184016"/>
    </source>
</evidence>
<dbReference type="InterPro" id="IPR001706">
    <property type="entry name" value="Ribosomal_bL35"/>
</dbReference>
<feature type="region of interest" description="Disordered" evidence="7">
    <location>
        <begin position="1"/>
        <end position="26"/>
    </location>
</feature>
<protein>
    <recommendedName>
        <fullName evidence="4 5">Large ribosomal subunit protein bL35</fullName>
    </recommendedName>
</protein>
<dbReference type="InterPro" id="IPR021137">
    <property type="entry name" value="Ribosomal_bL35-like"/>
</dbReference>
<dbReference type="InterPro" id="IPR037229">
    <property type="entry name" value="Ribosomal_bL35_sf"/>
</dbReference>
<sequence>MVWEETNMPKMKTHSGLSKRVKRTGNGKLKRAHAFAYHKAEVKSAKRKRTLRGTTLVSPSDVKRIKHLVSYL</sequence>
<dbReference type="HAMAP" id="MF_00514">
    <property type="entry name" value="Ribosomal_bL35"/>
    <property type="match status" value="1"/>
</dbReference>
<dbReference type="PRINTS" id="PR00064">
    <property type="entry name" value="RIBOSOMALL35"/>
</dbReference>
<dbReference type="AlphaFoldDB" id="A0A1M6KI67"/>
<keyword evidence="9" id="KW-1185">Reference proteome</keyword>
<dbReference type="NCBIfam" id="TIGR00001">
    <property type="entry name" value="rpmI_bact"/>
    <property type="match status" value="1"/>
</dbReference>
<dbReference type="FunFam" id="4.10.410.60:FF:000001">
    <property type="entry name" value="50S ribosomal protein L35"/>
    <property type="match status" value="1"/>
</dbReference>
<evidence type="ECO:0000256" key="1">
    <source>
        <dbReference type="ARBA" id="ARBA00006598"/>
    </source>
</evidence>
<evidence type="ECO:0000313" key="8">
    <source>
        <dbReference type="EMBL" id="SHJ58615.1"/>
    </source>
</evidence>
<dbReference type="EMBL" id="FRAF01000001">
    <property type="protein sequence ID" value="SHJ58615.1"/>
    <property type="molecule type" value="Genomic_DNA"/>
</dbReference>
<evidence type="ECO:0000256" key="7">
    <source>
        <dbReference type="SAM" id="MobiDB-lite"/>
    </source>
</evidence>
<dbReference type="STRING" id="1830138.SAMN05443507_101255"/>
<evidence type="ECO:0000256" key="6">
    <source>
        <dbReference type="RuleBase" id="RU000568"/>
    </source>
</evidence>
<dbReference type="GO" id="GO:0022625">
    <property type="term" value="C:cytosolic large ribosomal subunit"/>
    <property type="evidence" value="ECO:0007669"/>
    <property type="project" value="TreeGrafter"/>
</dbReference>
<evidence type="ECO:0000256" key="5">
    <source>
        <dbReference type="HAMAP-Rule" id="MF_00514"/>
    </source>
</evidence>
<dbReference type="SUPFAM" id="SSF143034">
    <property type="entry name" value="L35p-like"/>
    <property type="match status" value="1"/>
</dbReference>
<organism evidence="8 9">
    <name type="scientific">Alicyclobacillus tolerans</name>
    <dbReference type="NCBI Taxonomy" id="90970"/>
    <lineage>
        <taxon>Bacteria</taxon>
        <taxon>Bacillati</taxon>
        <taxon>Bacillota</taxon>
        <taxon>Bacilli</taxon>
        <taxon>Bacillales</taxon>
        <taxon>Alicyclobacillaceae</taxon>
        <taxon>Alicyclobacillus</taxon>
    </lineage>
</organism>
<evidence type="ECO:0000256" key="2">
    <source>
        <dbReference type="ARBA" id="ARBA00022980"/>
    </source>
</evidence>
<evidence type="ECO:0000256" key="4">
    <source>
        <dbReference type="ARBA" id="ARBA00071664"/>
    </source>
</evidence>
<evidence type="ECO:0000256" key="3">
    <source>
        <dbReference type="ARBA" id="ARBA00023274"/>
    </source>
</evidence>
<dbReference type="GO" id="GO:0003735">
    <property type="term" value="F:structural constituent of ribosome"/>
    <property type="evidence" value="ECO:0007669"/>
    <property type="project" value="InterPro"/>
</dbReference>
<dbReference type="Proteomes" id="UP000184016">
    <property type="component" value="Unassembled WGS sequence"/>
</dbReference>
<name>A0A1M6KI67_9BACL</name>
<dbReference type="PANTHER" id="PTHR33343:SF1">
    <property type="entry name" value="LARGE RIBOSOMAL SUBUNIT PROTEIN BL35M"/>
    <property type="match status" value="1"/>
</dbReference>
<gene>
    <name evidence="5" type="primary">rpmI</name>
    <name evidence="8" type="ORF">SAMN05443507_101255</name>
</gene>
<reference evidence="9" key="1">
    <citation type="submission" date="2016-11" db="EMBL/GenBank/DDBJ databases">
        <authorList>
            <person name="Varghese N."/>
            <person name="Submissions S."/>
        </authorList>
    </citation>
    <scope>NUCLEOTIDE SEQUENCE [LARGE SCALE GENOMIC DNA]</scope>
    <source>
        <strain evidence="9">USBA-503</strain>
    </source>
</reference>